<reference evidence="2 3" key="1">
    <citation type="journal article" date="2020" name="Biotechnol. Biofuels">
        <title>New insights from the biogas microbiome by comprehensive genome-resolved metagenomics of nearly 1600 species originating from multiple anaerobic digesters.</title>
        <authorList>
            <person name="Campanaro S."/>
            <person name="Treu L."/>
            <person name="Rodriguez-R L.M."/>
            <person name="Kovalovszki A."/>
            <person name="Ziels R.M."/>
            <person name="Maus I."/>
            <person name="Zhu X."/>
            <person name="Kougias P.G."/>
            <person name="Basile A."/>
            <person name="Luo G."/>
            <person name="Schluter A."/>
            <person name="Konstantinidis K.T."/>
            <person name="Angelidaki I."/>
        </authorList>
    </citation>
    <scope>NUCLEOTIDE SEQUENCE [LARGE SCALE GENOMIC DNA]</scope>
    <source>
        <strain evidence="2">AS05jafATM_89</strain>
    </source>
</reference>
<evidence type="ECO:0008006" key="4">
    <source>
        <dbReference type="Google" id="ProtNLM"/>
    </source>
</evidence>
<organism evidence="2 3">
    <name type="scientific">Candidatus Dojkabacteria bacterium</name>
    <dbReference type="NCBI Taxonomy" id="2099670"/>
    <lineage>
        <taxon>Bacteria</taxon>
        <taxon>Candidatus Dojkabacteria</taxon>
    </lineage>
</organism>
<accession>A0A832QF42</accession>
<comment type="caution">
    <text evidence="2">The sequence shown here is derived from an EMBL/GenBank/DDBJ whole genome shotgun (WGS) entry which is preliminary data.</text>
</comment>
<sequence>MKKYKYVIMLVIVVLISVLVLFLLSNYKKKKLWEICNPKSTDCRYGSVCKQIGDSNQYRCVKYLRKGRRCGTDVAKICGKGLTCTDTNKIRERCGTFTTTRDKECLIEPIKMCK</sequence>
<dbReference type="AlphaFoldDB" id="A0A832QF42"/>
<feature type="transmembrane region" description="Helical" evidence="1">
    <location>
        <begin position="6"/>
        <end position="24"/>
    </location>
</feature>
<evidence type="ECO:0000256" key="1">
    <source>
        <dbReference type="SAM" id="Phobius"/>
    </source>
</evidence>
<proteinExistence type="predicted"/>
<keyword evidence="1" id="KW-1133">Transmembrane helix</keyword>
<protein>
    <recommendedName>
        <fullName evidence="4">Transmembrane protein</fullName>
    </recommendedName>
</protein>
<keyword evidence="1" id="KW-0472">Membrane</keyword>
<evidence type="ECO:0000313" key="2">
    <source>
        <dbReference type="EMBL" id="HHX99352.1"/>
    </source>
</evidence>
<keyword evidence="1" id="KW-0812">Transmembrane</keyword>
<evidence type="ECO:0000313" key="3">
    <source>
        <dbReference type="Proteomes" id="UP000576550"/>
    </source>
</evidence>
<name>A0A832QF42_9BACT</name>
<dbReference type="Proteomes" id="UP000576550">
    <property type="component" value="Unassembled WGS sequence"/>
</dbReference>
<gene>
    <name evidence="2" type="ORF">GX533_01550</name>
</gene>
<dbReference type="EMBL" id="DUTP01000003">
    <property type="protein sequence ID" value="HHX99352.1"/>
    <property type="molecule type" value="Genomic_DNA"/>
</dbReference>